<proteinExistence type="predicted"/>
<evidence type="ECO:0000313" key="2">
    <source>
        <dbReference type="Proteomes" id="UP000728106"/>
    </source>
</evidence>
<protein>
    <submittedName>
        <fullName evidence="1">Uncharacterized protein</fullName>
    </submittedName>
</protein>
<name>A0AA40YQT4_WEICO</name>
<dbReference type="Proteomes" id="UP000728106">
    <property type="component" value="Unassembled WGS sequence"/>
</dbReference>
<reference evidence="1 2" key="1">
    <citation type="journal article" date="2021" name="Int. J. Food Microbiol.">
        <title>Safety demonstration of a microbial species for use in the food chain: Weissella confusa.</title>
        <authorList>
            <person name="Bourdichon F."/>
            <person name="Patrone V."/>
            <person name="Fontana A."/>
            <person name="Milani G."/>
            <person name="Morelli L."/>
        </authorList>
    </citation>
    <scope>NUCLEOTIDE SEQUENCE [LARGE SCALE GENOMIC DNA]</scope>
    <source>
        <strain evidence="1 2">CCUG 43002</strain>
    </source>
</reference>
<keyword evidence="2" id="KW-1185">Reference proteome</keyword>
<comment type="caution">
    <text evidence="1">The sequence shown here is derived from an EMBL/GenBank/DDBJ whole genome shotgun (WGS) entry which is preliminary data.</text>
</comment>
<dbReference type="EMBL" id="JAAOCP010000001">
    <property type="protein sequence ID" value="MBJ7637899.1"/>
    <property type="molecule type" value="Genomic_DNA"/>
</dbReference>
<evidence type="ECO:0000313" key="1">
    <source>
        <dbReference type="EMBL" id="MBJ7637899.1"/>
    </source>
</evidence>
<accession>A0AA40YQT4</accession>
<dbReference type="RefSeq" id="WP_003609436.1">
    <property type="nucleotide sequence ID" value="NZ_CABJBN010000001.1"/>
</dbReference>
<gene>
    <name evidence="1" type="ORF">HAU20_00485</name>
</gene>
<organism evidence="1 2">
    <name type="scientific">Weissella confusa</name>
    <name type="common">Lactobacillus confusus</name>
    <dbReference type="NCBI Taxonomy" id="1583"/>
    <lineage>
        <taxon>Bacteria</taxon>
        <taxon>Bacillati</taxon>
        <taxon>Bacillota</taxon>
        <taxon>Bacilli</taxon>
        <taxon>Lactobacillales</taxon>
        <taxon>Lactobacillaceae</taxon>
        <taxon>Weissella</taxon>
    </lineage>
</organism>
<sequence>MSEEVKSQQVEAKPENKFGKQKTVVITDKNGKDWTYKLQYPGMRAAMEILDNSRMPNGLIARSVFADQLLEQVVVEPAGLDVDSFDERPGLSQLIDEADLFLGEFDD</sequence>
<dbReference type="AlphaFoldDB" id="A0AA40YQT4"/>